<dbReference type="GO" id="GO:0005737">
    <property type="term" value="C:cytoplasm"/>
    <property type="evidence" value="ECO:0007669"/>
    <property type="project" value="UniProtKB-SubCell"/>
</dbReference>
<name>A0A6N1VF91_9HYPH</name>
<evidence type="ECO:0000256" key="7">
    <source>
        <dbReference type="HAMAP-Rule" id="MF_00210"/>
    </source>
</evidence>
<keyword evidence="7" id="KW-0963">Cytoplasm</keyword>
<comment type="subcellular location">
    <subcellularLocation>
        <location evidence="7">Cytoplasm</location>
    </subcellularLocation>
</comment>
<dbReference type="GO" id="GO:0009423">
    <property type="term" value="P:chorismate biosynthetic process"/>
    <property type="evidence" value="ECO:0007669"/>
    <property type="project" value="UniProtKB-UniRule"/>
</dbReference>
<feature type="binding site" evidence="7">
    <location>
        <position position="173"/>
    </location>
    <ligand>
        <name>3-phosphoshikimate</name>
        <dbReference type="ChEBI" id="CHEBI:145989"/>
    </ligand>
</feature>
<gene>
    <name evidence="7" type="primary">aroA</name>
    <name evidence="9" type="ORF">HTY61_14620</name>
</gene>
<evidence type="ECO:0000259" key="8">
    <source>
        <dbReference type="Pfam" id="PF00275"/>
    </source>
</evidence>
<proteinExistence type="inferred from homology"/>
<feature type="binding site" evidence="7">
    <location>
        <position position="357"/>
    </location>
    <ligand>
        <name>phosphoenolpyruvate</name>
        <dbReference type="ChEBI" id="CHEBI:58702"/>
    </ligand>
</feature>
<sequence length="452" mass="46117">MSLSAIPIPAAALPGAALSGAVRISGDGFVSGLSLVLAGVAAGETRISGLPESGDVLAIAAAMRALGADIRRDGDEWIAHGTGNGCLLEPGCPLDLVGSATGARMVAGLVGTYDMETAITGDESLRKLDMGSVLEPLRRMGVQIEAGGGDRLPARLHGPRTANPITCHLPVVSPDAKAALLLAGLNAPGITTVIEPEMSRDDVERMLAAFGADIAIETGGDGTRRVAITGQGELSGRDIAVPGDSLLAVCAIVAALVTHGSDVTLEGVPMNPARVGLLDTLLEMGAAIEVTNARRSCGLEVADLRVRSSDLKGVTVPAERVSGMIEDFPLLAVAASFADGETVMQGIEPLRVACGDRLDAVSRALEVNGVDFTEGRDSLSVHGRPGGRGVGAMTDGAVVETRFDPGIAMAFLAFGLAAEHGSRIDDASSITDRYPAFMTLFAGLGAQLEVDT</sequence>
<dbReference type="SUPFAM" id="SSF55205">
    <property type="entry name" value="EPT/RTPC-like"/>
    <property type="match status" value="1"/>
</dbReference>
<feature type="binding site" evidence="7">
    <location>
        <position position="326"/>
    </location>
    <ligand>
        <name>3-phosphoshikimate</name>
        <dbReference type="ChEBI" id="CHEBI:145989"/>
    </ligand>
</feature>
<dbReference type="Gene3D" id="3.65.10.10">
    <property type="entry name" value="Enolpyruvate transferase domain"/>
    <property type="match status" value="2"/>
</dbReference>
<dbReference type="Pfam" id="PF00275">
    <property type="entry name" value="EPSP_synthase"/>
    <property type="match status" value="1"/>
</dbReference>
<feature type="active site" description="Proton acceptor" evidence="7">
    <location>
        <position position="326"/>
    </location>
</feature>
<keyword evidence="4 7" id="KW-0808">Transferase</keyword>
<keyword evidence="10" id="KW-1185">Reference proteome</keyword>
<dbReference type="HAMAP" id="MF_00210">
    <property type="entry name" value="EPSP_synth"/>
    <property type="match status" value="1"/>
</dbReference>
<evidence type="ECO:0000256" key="6">
    <source>
        <dbReference type="ARBA" id="ARBA00044633"/>
    </source>
</evidence>
<dbReference type="KEGG" id="orm:HTY61_14620"/>
<dbReference type="InterPro" id="IPR036968">
    <property type="entry name" value="Enolpyruvate_Tfrase_sf"/>
</dbReference>
<dbReference type="GO" id="GO:0009073">
    <property type="term" value="P:aromatic amino acid family biosynthetic process"/>
    <property type="evidence" value="ECO:0007669"/>
    <property type="project" value="UniProtKB-KW"/>
</dbReference>
<dbReference type="PANTHER" id="PTHR21090:SF5">
    <property type="entry name" value="PENTAFUNCTIONAL AROM POLYPEPTIDE"/>
    <property type="match status" value="1"/>
</dbReference>
<dbReference type="Proteomes" id="UP000509367">
    <property type="component" value="Chromosome"/>
</dbReference>
<dbReference type="InterPro" id="IPR001986">
    <property type="entry name" value="Enolpyruvate_Tfrase_dom"/>
</dbReference>
<dbReference type="InterPro" id="IPR013792">
    <property type="entry name" value="RNA3'P_cycl/enolpyr_Trfase_a/b"/>
</dbReference>
<reference evidence="9 10" key="1">
    <citation type="submission" date="2020-06" db="EMBL/GenBank/DDBJ databases">
        <title>Oricola thermophila sp. nov. isolated from a tidal sediments.</title>
        <authorList>
            <person name="Kwon K.K."/>
            <person name="Yang S.-H."/>
            <person name="Park M.-J."/>
        </authorList>
    </citation>
    <scope>NUCLEOTIDE SEQUENCE [LARGE SCALE GENOMIC DNA]</scope>
    <source>
        <strain evidence="9 10">MEBiC13590</strain>
    </source>
</reference>
<evidence type="ECO:0000256" key="5">
    <source>
        <dbReference type="ARBA" id="ARBA00023141"/>
    </source>
</evidence>
<dbReference type="InterPro" id="IPR006264">
    <property type="entry name" value="EPSP_synthase"/>
</dbReference>
<dbReference type="PANTHER" id="PTHR21090">
    <property type="entry name" value="AROM/DEHYDROQUINATE SYNTHASE"/>
    <property type="match status" value="1"/>
</dbReference>
<keyword evidence="3 7" id="KW-0028">Amino-acid biosynthesis</keyword>
<evidence type="ECO:0000256" key="1">
    <source>
        <dbReference type="ARBA" id="ARBA00004811"/>
    </source>
</evidence>
<evidence type="ECO:0000256" key="3">
    <source>
        <dbReference type="ARBA" id="ARBA00022605"/>
    </source>
</evidence>
<accession>A0A6N1VF91</accession>
<dbReference type="EC" id="2.5.1.19" evidence="7"/>
<comment type="caution">
    <text evidence="7">Lacks conserved residue(s) required for the propagation of feature annotation.</text>
</comment>
<feature type="domain" description="Enolpyruvate transferase" evidence="8">
    <location>
        <begin position="15"/>
        <end position="438"/>
    </location>
</feature>
<dbReference type="UniPathway" id="UPA00053">
    <property type="reaction ID" value="UER00089"/>
</dbReference>
<dbReference type="RefSeq" id="WP_175277488.1">
    <property type="nucleotide sequence ID" value="NZ_CP054836.1"/>
</dbReference>
<dbReference type="EMBL" id="CP054836">
    <property type="protein sequence ID" value="QKV19596.1"/>
    <property type="molecule type" value="Genomic_DNA"/>
</dbReference>
<dbReference type="PIRSF" id="PIRSF000505">
    <property type="entry name" value="EPSPS"/>
    <property type="match status" value="1"/>
</dbReference>
<comment type="catalytic activity">
    <reaction evidence="6">
        <text>3-phosphoshikimate + phosphoenolpyruvate = 5-O-(1-carboxyvinyl)-3-phosphoshikimate + phosphate</text>
        <dbReference type="Rhea" id="RHEA:21256"/>
        <dbReference type="ChEBI" id="CHEBI:43474"/>
        <dbReference type="ChEBI" id="CHEBI:57701"/>
        <dbReference type="ChEBI" id="CHEBI:58702"/>
        <dbReference type="ChEBI" id="CHEBI:145989"/>
        <dbReference type="EC" id="2.5.1.19"/>
    </reaction>
    <physiologicalReaction direction="left-to-right" evidence="6">
        <dbReference type="Rhea" id="RHEA:21257"/>
    </physiologicalReaction>
</comment>
<comment type="pathway">
    <text evidence="1 7">Metabolic intermediate biosynthesis; chorismate biosynthesis; chorismate from D-erythrose 4-phosphate and phosphoenolpyruvate: step 6/7.</text>
</comment>
<evidence type="ECO:0000256" key="2">
    <source>
        <dbReference type="ARBA" id="ARBA00009948"/>
    </source>
</evidence>
<organism evidence="9 10">
    <name type="scientific">Oricola thermophila</name>
    <dbReference type="NCBI Taxonomy" id="2742145"/>
    <lineage>
        <taxon>Bacteria</taxon>
        <taxon>Pseudomonadati</taxon>
        <taxon>Pseudomonadota</taxon>
        <taxon>Alphaproteobacteria</taxon>
        <taxon>Hyphomicrobiales</taxon>
        <taxon>Ahrensiaceae</taxon>
        <taxon>Oricola</taxon>
    </lineage>
</organism>
<evidence type="ECO:0000313" key="9">
    <source>
        <dbReference type="EMBL" id="QKV19596.1"/>
    </source>
</evidence>
<dbReference type="AlphaFoldDB" id="A0A6N1VF91"/>
<comment type="subunit">
    <text evidence="7">Monomer.</text>
</comment>
<protein>
    <recommendedName>
        <fullName evidence="7">3-phosphoshikimate 1-carboxyvinyltransferase</fullName>
        <ecNumber evidence="7">2.5.1.19</ecNumber>
    </recommendedName>
    <alternativeName>
        <fullName evidence="7">5-enolpyruvylshikimate-3-phosphate synthase</fullName>
        <shortName evidence="7">EPSP synthase</shortName>
        <shortName evidence="7">EPSPS</shortName>
    </alternativeName>
</protein>
<dbReference type="GO" id="GO:0008652">
    <property type="term" value="P:amino acid biosynthetic process"/>
    <property type="evidence" value="ECO:0007669"/>
    <property type="project" value="UniProtKB-KW"/>
</dbReference>
<keyword evidence="5 7" id="KW-0057">Aromatic amino acid biosynthesis</keyword>
<dbReference type="GO" id="GO:0003866">
    <property type="term" value="F:3-phosphoshikimate 1-carboxyvinyltransferase activity"/>
    <property type="evidence" value="ECO:0007669"/>
    <property type="project" value="UniProtKB-UniRule"/>
</dbReference>
<comment type="function">
    <text evidence="7">Catalyzes the transfer of the enolpyruvyl moiety of phosphoenolpyruvate (PEP) to the 5-hydroxyl of shikimate-3-phosphate (S3P) to produce enolpyruvyl shikimate-3-phosphate and inorganic phosphate.</text>
</comment>
<evidence type="ECO:0000313" key="10">
    <source>
        <dbReference type="Proteomes" id="UP000509367"/>
    </source>
</evidence>
<comment type="similarity">
    <text evidence="2 7">Belongs to the EPSP synthase family.</text>
</comment>
<evidence type="ECO:0000256" key="4">
    <source>
        <dbReference type="ARBA" id="ARBA00022679"/>
    </source>
</evidence>